<dbReference type="InterPro" id="IPR051010">
    <property type="entry name" value="BCAA_transport"/>
</dbReference>
<feature type="domain" description="Leucine-binding protein" evidence="4">
    <location>
        <begin position="48"/>
        <end position="374"/>
    </location>
</feature>
<evidence type="ECO:0000313" key="6">
    <source>
        <dbReference type="Proteomes" id="UP000430670"/>
    </source>
</evidence>
<dbReference type="EMBL" id="WNKU01000029">
    <property type="protein sequence ID" value="MTV50581.1"/>
    <property type="molecule type" value="Genomic_DNA"/>
</dbReference>
<evidence type="ECO:0000313" key="5">
    <source>
        <dbReference type="EMBL" id="MTV50581.1"/>
    </source>
</evidence>
<dbReference type="AlphaFoldDB" id="A0A6I3SNH5"/>
<keyword evidence="3" id="KW-0472">Membrane</keyword>
<evidence type="ECO:0000259" key="4">
    <source>
        <dbReference type="Pfam" id="PF13458"/>
    </source>
</evidence>
<dbReference type="Pfam" id="PF13458">
    <property type="entry name" value="Peripla_BP_6"/>
    <property type="match status" value="1"/>
</dbReference>
<comment type="similarity">
    <text evidence="1">Belongs to the leucine-binding protein family.</text>
</comment>
<protein>
    <submittedName>
        <fullName evidence="5">ABC transporter substrate-binding protein</fullName>
    </submittedName>
</protein>
<organism evidence="5 6">
    <name type="scientific">Heliobacterium mobile</name>
    <name type="common">Heliobacillus mobilis</name>
    <dbReference type="NCBI Taxonomy" id="28064"/>
    <lineage>
        <taxon>Bacteria</taxon>
        <taxon>Bacillati</taxon>
        <taxon>Bacillota</taxon>
        <taxon>Clostridia</taxon>
        <taxon>Eubacteriales</taxon>
        <taxon>Heliobacteriaceae</taxon>
        <taxon>Heliobacterium</taxon>
    </lineage>
</organism>
<comment type="caution">
    <text evidence="5">The sequence shown here is derived from an EMBL/GenBank/DDBJ whole genome shotgun (WGS) entry which is preliminary data.</text>
</comment>
<dbReference type="PANTHER" id="PTHR30483:SF6">
    <property type="entry name" value="PERIPLASMIC BINDING PROTEIN OF ABC TRANSPORTER FOR NATURAL AMINO ACIDS"/>
    <property type="match status" value="1"/>
</dbReference>
<sequence length="387" mass="42219">MIFITKRSLITVFGLMFLLPGLFYVSWMKAVSVMAPGKLEGPPIMIEVAVELTGPVAPWGQAAMKGVKMAVEEANQIGKNGRPFEITTVDANDTTGLSGIPEQVQKNAAVAVLGPITPSKAEALLKAGLTVPLISLSTNPSIPALGEKVLQGTYNDEQQGTAAAQYVVKSGYRQALMVTEEKSAYAQSLAQAFQKACEGQGATIVKEISYKRGQQDFGAILTEIQKEKADLIYLPGYAKEARAFLQQARQKGIETPIIGGDGLESAAKELANKEKTGESWRLLYTTPNFIPTGQADEFIQVYQKRYNEYPQPMALWAYEATRGLINALSTPIVQRDPSKLMQQMAISSWPVTGGRMRIDGERHALRPMAIMKLDSELRLVEVIPPNQ</sequence>
<keyword evidence="6" id="KW-1185">Reference proteome</keyword>
<evidence type="ECO:0000256" key="1">
    <source>
        <dbReference type="ARBA" id="ARBA00010062"/>
    </source>
</evidence>
<feature type="transmembrane region" description="Helical" evidence="3">
    <location>
        <begin position="9"/>
        <end position="27"/>
    </location>
</feature>
<evidence type="ECO:0000256" key="3">
    <source>
        <dbReference type="SAM" id="Phobius"/>
    </source>
</evidence>
<dbReference type="Proteomes" id="UP000430670">
    <property type="component" value="Unassembled WGS sequence"/>
</dbReference>
<dbReference type="OrthoDB" id="9783240at2"/>
<name>A0A6I3SNH5_HELMO</name>
<dbReference type="Gene3D" id="3.40.50.2300">
    <property type="match status" value="2"/>
</dbReference>
<dbReference type="SUPFAM" id="SSF53822">
    <property type="entry name" value="Periplasmic binding protein-like I"/>
    <property type="match status" value="1"/>
</dbReference>
<keyword evidence="3" id="KW-0812">Transmembrane</keyword>
<accession>A0A6I3SNH5</accession>
<proteinExistence type="inferred from homology"/>
<keyword evidence="2" id="KW-0732">Signal</keyword>
<dbReference type="PANTHER" id="PTHR30483">
    <property type="entry name" value="LEUCINE-SPECIFIC-BINDING PROTEIN"/>
    <property type="match status" value="1"/>
</dbReference>
<gene>
    <name evidence="5" type="ORF">GJ688_16705</name>
</gene>
<evidence type="ECO:0000256" key="2">
    <source>
        <dbReference type="ARBA" id="ARBA00022729"/>
    </source>
</evidence>
<dbReference type="InterPro" id="IPR028081">
    <property type="entry name" value="Leu-bd"/>
</dbReference>
<reference evidence="5 6" key="1">
    <citation type="submission" date="2019-11" db="EMBL/GenBank/DDBJ databases">
        <title>Whole-genome sequence of a the green, strictly anaerobic photosynthetic bacterium Heliobacillus mobilis DSM 6151.</title>
        <authorList>
            <person name="Kyndt J.A."/>
            <person name="Meyer T.E."/>
        </authorList>
    </citation>
    <scope>NUCLEOTIDE SEQUENCE [LARGE SCALE GENOMIC DNA]</scope>
    <source>
        <strain evidence="5 6">DSM 6151</strain>
    </source>
</reference>
<dbReference type="InterPro" id="IPR028082">
    <property type="entry name" value="Peripla_BP_I"/>
</dbReference>
<dbReference type="RefSeq" id="WP_155477664.1">
    <property type="nucleotide sequence ID" value="NZ_WNKU01000029.1"/>
</dbReference>
<keyword evidence="3" id="KW-1133">Transmembrane helix</keyword>